<keyword evidence="4" id="KW-1185">Reference proteome</keyword>
<dbReference type="PANTHER" id="PTHR10357:SF179">
    <property type="entry name" value="NEUTRAL AND BASIC AMINO ACID TRANSPORT PROTEIN RBAT"/>
    <property type="match status" value="1"/>
</dbReference>
<feature type="domain" description="Glycosyl hydrolase family 13 catalytic" evidence="2">
    <location>
        <begin position="17"/>
        <end position="399"/>
    </location>
</feature>
<evidence type="ECO:0000313" key="4">
    <source>
        <dbReference type="Proteomes" id="UP000199501"/>
    </source>
</evidence>
<gene>
    <name evidence="3" type="ORF">SAMN05216174_11528</name>
</gene>
<comment type="similarity">
    <text evidence="1">Belongs to the glycosyl hydrolase 13 family.</text>
</comment>
<dbReference type="Gene3D" id="3.90.400.10">
    <property type="entry name" value="Oligo-1,6-glucosidase, Domain 2"/>
    <property type="match status" value="1"/>
</dbReference>
<dbReference type="SMART" id="SM00642">
    <property type="entry name" value="Aamy"/>
    <property type="match status" value="1"/>
</dbReference>
<dbReference type="Proteomes" id="UP000199501">
    <property type="component" value="Unassembled WGS sequence"/>
</dbReference>
<evidence type="ECO:0000256" key="1">
    <source>
        <dbReference type="ARBA" id="ARBA00008061"/>
    </source>
</evidence>
<evidence type="ECO:0000259" key="2">
    <source>
        <dbReference type="SMART" id="SM00642"/>
    </source>
</evidence>
<dbReference type="Gene3D" id="3.20.20.80">
    <property type="entry name" value="Glycosidases"/>
    <property type="match status" value="2"/>
</dbReference>
<dbReference type="PANTHER" id="PTHR10357">
    <property type="entry name" value="ALPHA-AMYLASE FAMILY MEMBER"/>
    <property type="match status" value="1"/>
</dbReference>
<evidence type="ECO:0000313" key="3">
    <source>
        <dbReference type="EMBL" id="SDD65712.1"/>
    </source>
</evidence>
<dbReference type="GO" id="GO:0009313">
    <property type="term" value="P:oligosaccharide catabolic process"/>
    <property type="evidence" value="ECO:0007669"/>
    <property type="project" value="TreeGrafter"/>
</dbReference>
<dbReference type="CDD" id="cd11332">
    <property type="entry name" value="AmyAc_OligoGlu_TS"/>
    <property type="match status" value="1"/>
</dbReference>
<dbReference type="SUPFAM" id="SSF51445">
    <property type="entry name" value="(Trans)glycosidases"/>
    <property type="match status" value="1"/>
</dbReference>
<dbReference type="InterPro" id="IPR017853">
    <property type="entry name" value="GH"/>
</dbReference>
<dbReference type="OrthoDB" id="9043248at2"/>
<dbReference type="STRING" id="1271860.SAMN05216174_11528"/>
<dbReference type="GO" id="GO:0004556">
    <property type="term" value="F:alpha-amylase activity"/>
    <property type="evidence" value="ECO:0007669"/>
    <property type="project" value="TreeGrafter"/>
</dbReference>
<organism evidence="3 4">
    <name type="scientific">Actinokineospora iranica</name>
    <dbReference type="NCBI Taxonomy" id="1271860"/>
    <lineage>
        <taxon>Bacteria</taxon>
        <taxon>Bacillati</taxon>
        <taxon>Actinomycetota</taxon>
        <taxon>Actinomycetes</taxon>
        <taxon>Pseudonocardiales</taxon>
        <taxon>Pseudonocardiaceae</taxon>
        <taxon>Actinokineospora</taxon>
    </lineage>
</organism>
<dbReference type="RefSeq" id="WP_091455488.1">
    <property type="nucleotide sequence ID" value="NZ_FMZZ01000015.1"/>
</dbReference>
<dbReference type="EMBL" id="FMZZ01000015">
    <property type="protein sequence ID" value="SDD65712.1"/>
    <property type="molecule type" value="Genomic_DNA"/>
</dbReference>
<dbReference type="AlphaFoldDB" id="A0A1G6WIK2"/>
<reference evidence="4" key="1">
    <citation type="submission" date="2016-10" db="EMBL/GenBank/DDBJ databases">
        <authorList>
            <person name="Varghese N."/>
            <person name="Submissions S."/>
        </authorList>
    </citation>
    <scope>NUCLEOTIDE SEQUENCE [LARGE SCALE GENOMIC DNA]</scope>
    <source>
        <strain evidence="4">IBRC-M 10403</strain>
    </source>
</reference>
<proteinExistence type="inferred from homology"/>
<protein>
    <submittedName>
        <fullName evidence="3">Alpha-glucosidase</fullName>
    </submittedName>
</protein>
<dbReference type="Pfam" id="PF00128">
    <property type="entry name" value="Alpha-amylase"/>
    <property type="match status" value="1"/>
</dbReference>
<accession>A0A1G6WIK2</accession>
<dbReference type="InterPro" id="IPR045857">
    <property type="entry name" value="O16G_dom_2"/>
</dbReference>
<sequence length="534" mass="59234">MTQNGRGGWWQDAVIYQIYVRSFADADGDGIGDLPGIRARLPHLADLGVDALWITPFYPSPMADGGYDVADYRDIDPLFGTLDDARALLADAHRLGLKVIVDIVPNHSSSAHRWFGAALAAGPGSPERNRYVFRPGRGVAGELPPNDWESVFGGGAWTRLPDGDWYLHLFDSTQPDLNWENPEVREEFDSVLRFWLDLGVDGFRVDVAHGMVKQDGLPDVGTTGQHALLDTRPLPYFDQDGVHEIYREWRKILDTYEPPRIAVAEAWTASAERTARYLRSDELHQAFNFHYLTTEWDPVALREVIADSLAAMEPVPAPATWVLSNHDVQRHVTRYGDGETGRRRARAAILLMLALPGSAYLYQGEELGLAEVLDLPDEVLQDPIWERSLRTERGRDGCRVPIPWSARGSALGFGPDGSTPWLPQPADWAALSVEAQTGDPESMVELYRSALRHRRAHPALGAGRAVHWHDDEPTLLRFDRVDPATGRGFSCAVNFGAAPARLPVPDNVLLASGPWAADSADLLLPTDTAVWWEE</sequence>
<name>A0A1G6WIK2_9PSEU</name>
<dbReference type="InterPro" id="IPR006047">
    <property type="entry name" value="GH13_cat_dom"/>
</dbReference>